<evidence type="ECO:0000256" key="8">
    <source>
        <dbReference type="ARBA" id="ARBA00038407"/>
    </source>
</evidence>
<evidence type="ECO:0000256" key="4">
    <source>
        <dbReference type="ARBA" id="ARBA00022707"/>
    </source>
</evidence>
<dbReference type="Proteomes" id="UP001046870">
    <property type="component" value="Chromosome 14"/>
</dbReference>
<dbReference type="GO" id="GO:0005737">
    <property type="term" value="C:cytoplasm"/>
    <property type="evidence" value="ECO:0007669"/>
    <property type="project" value="TreeGrafter"/>
</dbReference>
<reference evidence="10" key="1">
    <citation type="submission" date="2021-01" db="EMBL/GenBank/DDBJ databases">
        <authorList>
            <person name="Zahm M."/>
            <person name="Roques C."/>
            <person name="Cabau C."/>
            <person name="Klopp C."/>
            <person name="Donnadieu C."/>
            <person name="Jouanno E."/>
            <person name="Lampietro C."/>
            <person name="Louis A."/>
            <person name="Herpin A."/>
            <person name="Echchiki A."/>
            <person name="Berthelot C."/>
            <person name="Parey E."/>
            <person name="Roest-Crollius H."/>
            <person name="Braasch I."/>
            <person name="Postlethwait J."/>
            <person name="Bobe J."/>
            <person name="Montfort J."/>
            <person name="Bouchez O."/>
            <person name="Begum T."/>
            <person name="Mejri S."/>
            <person name="Adams A."/>
            <person name="Chen W.-J."/>
            <person name="Guiguen Y."/>
        </authorList>
    </citation>
    <scope>NUCLEOTIDE SEQUENCE</scope>
    <source>
        <strain evidence="10">YG-15Mar2019-1</strain>
        <tissue evidence="10">Brain</tissue>
    </source>
</reference>
<feature type="coiled-coil region" evidence="9">
    <location>
        <begin position="109"/>
        <end position="172"/>
    </location>
</feature>
<keyword evidence="7" id="KW-0449">Lipoprotein</keyword>
<dbReference type="PANTHER" id="PTHR24200:SF6">
    <property type="entry name" value="COILED-COIL DOMAIN-CONTAINING PROTEIN 69"/>
    <property type="match status" value="1"/>
</dbReference>
<comment type="similarity">
    <text evidence="8">Belongs to the CCDC69 family.</text>
</comment>
<organism evidence="10 11">
    <name type="scientific">Megalops atlanticus</name>
    <name type="common">Tarpon</name>
    <name type="synonym">Clupea gigantea</name>
    <dbReference type="NCBI Taxonomy" id="7932"/>
    <lineage>
        <taxon>Eukaryota</taxon>
        <taxon>Metazoa</taxon>
        <taxon>Chordata</taxon>
        <taxon>Craniata</taxon>
        <taxon>Vertebrata</taxon>
        <taxon>Euteleostomi</taxon>
        <taxon>Actinopterygii</taxon>
        <taxon>Neopterygii</taxon>
        <taxon>Teleostei</taxon>
        <taxon>Elopiformes</taxon>
        <taxon>Megalopidae</taxon>
        <taxon>Megalops</taxon>
    </lineage>
</organism>
<gene>
    <name evidence="10" type="ORF">MATL_G00171470</name>
</gene>
<dbReference type="GO" id="GO:0005819">
    <property type="term" value="C:spindle"/>
    <property type="evidence" value="ECO:0007669"/>
    <property type="project" value="UniProtKB-SubCell"/>
</dbReference>
<feature type="coiled-coil region" evidence="9">
    <location>
        <begin position="234"/>
        <end position="285"/>
    </location>
</feature>
<name>A0A9D3T767_MEGAT</name>
<comment type="subcellular location">
    <subcellularLocation>
        <location evidence="1">Cytoplasm</location>
        <location evidence="1">Cytoskeleton</location>
        <location evidence="1">Spindle</location>
    </subcellularLocation>
    <subcellularLocation>
        <location evidence="2">Midbody</location>
    </subcellularLocation>
</comment>
<keyword evidence="3" id="KW-0963">Cytoplasm</keyword>
<comment type="caution">
    <text evidence="10">The sequence shown here is derived from an EMBL/GenBank/DDBJ whole genome shotgun (WGS) entry which is preliminary data.</text>
</comment>
<evidence type="ECO:0000256" key="3">
    <source>
        <dbReference type="ARBA" id="ARBA00022490"/>
    </source>
</evidence>
<dbReference type="GO" id="GO:0005634">
    <property type="term" value="C:nucleus"/>
    <property type="evidence" value="ECO:0007669"/>
    <property type="project" value="TreeGrafter"/>
</dbReference>
<dbReference type="GO" id="GO:0030496">
    <property type="term" value="C:midbody"/>
    <property type="evidence" value="ECO:0007669"/>
    <property type="project" value="UniProtKB-SubCell"/>
</dbReference>
<keyword evidence="6" id="KW-0206">Cytoskeleton</keyword>
<evidence type="ECO:0000256" key="2">
    <source>
        <dbReference type="ARBA" id="ARBA00004214"/>
    </source>
</evidence>
<keyword evidence="4" id="KW-0519">Myristate</keyword>
<accession>A0A9D3T767</accession>
<dbReference type="AlphaFoldDB" id="A0A9D3T767"/>
<evidence type="ECO:0000256" key="9">
    <source>
        <dbReference type="SAM" id="Coils"/>
    </source>
</evidence>
<dbReference type="OrthoDB" id="10038993at2759"/>
<evidence type="ECO:0000256" key="6">
    <source>
        <dbReference type="ARBA" id="ARBA00023212"/>
    </source>
</evidence>
<evidence type="ECO:0000313" key="11">
    <source>
        <dbReference type="Proteomes" id="UP001046870"/>
    </source>
</evidence>
<protein>
    <recommendedName>
        <fullName evidence="12">Coiled-coil domain-containing protein 69</fullName>
    </recommendedName>
</protein>
<sequence>MGCCCSAPCFFRKKQKNEATQENKSSTEINSLLDGTRRIPSEEQGCSLEKLQEQHEQHLRTLHEALRAAGIRQRESLLQTYHHQLRGLVQDIIEKVKVDTTADLNVLFEMQLTAVMEEHQSRTEELQKQYEEEKKSLTNTFQAEQMSLQCQVDTLREELQLFNELKQRVEESSLKRDLQRNIQAQGNPGAFWEQELESLLFVIEMKSKQLQDHGKKLQHAKAMVERNISLEDQMTHVLQQNEDLSARIENYQALIQELSREHDSLQESLKKEALVNQKLNQEKEELLYKLLQRETGPTFHPSAVKAQLTPS</sequence>
<evidence type="ECO:0008006" key="12">
    <source>
        <dbReference type="Google" id="ProtNLM"/>
    </source>
</evidence>
<keyword evidence="5 9" id="KW-0175">Coiled coil</keyword>
<evidence type="ECO:0000256" key="5">
    <source>
        <dbReference type="ARBA" id="ARBA00023054"/>
    </source>
</evidence>
<evidence type="ECO:0000256" key="1">
    <source>
        <dbReference type="ARBA" id="ARBA00004186"/>
    </source>
</evidence>
<proteinExistence type="inferred from homology"/>
<dbReference type="InterPro" id="IPR051293">
    <property type="entry name" value="MTUS1/CCDC69"/>
</dbReference>
<evidence type="ECO:0000256" key="7">
    <source>
        <dbReference type="ARBA" id="ARBA00023288"/>
    </source>
</evidence>
<dbReference type="GO" id="GO:0008017">
    <property type="term" value="F:microtubule binding"/>
    <property type="evidence" value="ECO:0007669"/>
    <property type="project" value="TreeGrafter"/>
</dbReference>
<dbReference type="PANTHER" id="PTHR24200">
    <property type="entry name" value="TOUCAN, ISOFORM A"/>
    <property type="match status" value="1"/>
</dbReference>
<keyword evidence="11" id="KW-1185">Reference proteome</keyword>
<dbReference type="EMBL" id="JAFDVH010000014">
    <property type="protein sequence ID" value="KAG7464987.1"/>
    <property type="molecule type" value="Genomic_DNA"/>
</dbReference>
<evidence type="ECO:0000313" key="10">
    <source>
        <dbReference type="EMBL" id="KAG7464987.1"/>
    </source>
</evidence>